<accession>A0A1I3PCV6</accession>
<reference evidence="6" key="1">
    <citation type="submission" date="2016-10" db="EMBL/GenBank/DDBJ databases">
        <authorList>
            <person name="Varghese N."/>
            <person name="Submissions S."/>
        </authorList>
    </citation>
    <scope>NUCLEOTIDE SEQUENCE [LARGE SCALE GENOMIC DNA]</scope>
    <source>
        <strain evidence="6">LMG 24016</strain>
    </source>
</reference>
<dbReference type="Gene3D" id="2.60.120.10">
    <property type="entry name" value="Jelly Rolls"/>
    <property type="match status" value="1"/>
</dbReference>
<dbReference type="SUPFAM" id="SSF46785">
    <property type="entry name" value="Winged helix' DNA-binding domain"/>
    <property type="match status" value="1"/>
</dbReference>
<dbReference type="GO" id="GO:0016301">
    <property type="term" value="F:kinase activity"/>
    <property type="evidence" value="ECO:0007669"/>
    <property type="project" value="UniProtKB-KW"/>
</dbReference>
<dbReference type="CDD" id="cd00038">
    <property type="entry name" value="CAP_ED"/>
    <property type="match status" value="1"/>
</dbReference>
<proteinExistence type="predicted"/>
<keyword evidence="3" id="KW-0804">Transcription</keyword>
<dbReference type="PANTHER" id="PTHR24567">
    <property type="entry name" value="CRP FAMILY TRANSCRIPTIONAL REGULATORY PROTEIN"/>
    <property type="match status" value="1"/>
</dbReference>
<dbReference type="InterPro" id="IPR050397">
    <property type="entry name" value="Env_Response_Regulators"/>
</dbReference>
<evidence type="ECO:0000256" key="1">
    <source>
        <dbReference type="ARBA" id="ARBA00023015"/>
    </source>
</evidence>
<evidence type="ECO:0000313" key="6">
    <source>
        <dbReference type="Proteomes" id="UP000243606"/>
    </source>
</evidence>
<dbReference type="SUPFAM" id="SSF51206">
    <property type="entry name" value="cAMP-binding domain-like"/>
    <property type="match status" value="1"/>
</dbReference>
<dbReference type="PROSITE" id="PS51063">
    <property type="entry name" value="HTH_CRP_2"/>
    <property type="match status" value="1"/>
</dbReference>
<sequence length="234" mass="25766">MSAIAPRHILSQLIEGLPSKQRKQLLNVCEPVELVFGSVLYEANQPIGHVYFPLSAFIALVTTLKGHQPLEMGLIGNEGMLGATLALGVAQAPIRAVVQGSGSALRISSVLFRQQLLRSPALLRTLKRYLYVVMAQLSQSAACVHFHEIEPRLARWLLMTHDRAHANHFHLTHEFLADMLGVRRSGVSIAAAALQERGLISYSRGEIKILDRGGLEHAACECYAALQDDYHAQF</sequence>
<dbReference type="InterPro" id="IPR014710">
    <property type="entry name" value="RmlC-like_jellyroll"/>
</dbReference>
<protein>
    <submittedName>
        <fullName evidence="5">cAMP-binding domain of CRP or a regulatory subunit of cAMP-dependent protein kinases</fullName>
    </submittedName>
</protein>
<evidence type="ECO:0000259" key="4">
    <source>
        <dbReference type="PROSITE" id="PS51063"/>
    </source>
</evidence>
<dbReference type="GO" id="GO:0003677">
    <property type="term" value="F:DNA binding"/>
    <property type="evidence" value="ECO:0007669"/>
    <property type="project" value="UniProtKB-KW"/>
</dbReference>
<dbReference type="EMBL" id="FOQL01000006">
    <property type="protein sequence ID" value="SFJ19302.1"/>
    <property type="molecule type" value="Genomic_DNA"/>
</dbReference>
<dbReference type="STRING" id="425504.SAMN05216206_3651"/>
<dbReference type="Proteomes" id="UP000243606">
    <property type="component" value="Unassembled WGS sequence"/>
</dbReference>
<keyword evidence="1" id="KW-0805">Transcription regulation</keyword>
<keyword evidence="5" id="KW-0808">Transferase</keyword>
<evidence type="ECO:0000313" key="5">
    <source>
        <dbReference type="EMBL" id="SFJ19302.1"/>
    </source>
</evidence>
<name>A0A1I3PCV6_9PSED</name>
<keyword evidence="6" id="KW-1185">Reference proteome</keyword>
<dbReference type="GO" id="GO:0005829">
    <property type="term" value="C:cytosol"/>
    <property type="evidence" value="ECO:0007669"/>
    <property type="project" value="TreeGrafter"/>
</dbReference>
<feature type="domain" description="HTH crp-type" evidence="4">
    <location>
        <begin position="147"/>
        <end position="213"/>
    </location>
</feature>
<keyword evidence="2" id="KW-0238">DNA-binding</keyword>
<evidence type="ECO:0000256" key="2">
    <source>
        <dbReference type="ARBA" id="ARBA00023125"/>
    </source>
</evidence>
<dbReference type="GO" id="GO:0003700">
    <property type="term" value="F:DNA-binding transcription factor activity"/>
    <property type="evidence" value="ECO:0007669"/>
    <property type="project" value="TreeGrafter"/>
</dbReference>
<dbReference type="InterPro" id="IPR036390">
    <property type="entry name" value="WH_DNA-bd_sf"/>
</dbReference>
<dbReference type="OrthoDB" id="8969464at2"/>
<dbReference type="InterPro" id="IPR000595">
    <property type="entry name" value="cNMP-bd_dom"/>
</dbReference>
<dbReference type="InterPro" id="IPR018490">
    <property type="entry name" value="cNMP-bd_dom_sf"/>
</dbReference>
<dbReference type="Pfam" id="PF13545">
    <property type="entry name" value="HTH_Crp_2"/>
    <property type="match status" value="1"/>
</dbReference>
<dbReference type="AlphaFoldDB" id="A0A1I3PCV6"/>
<organism evidence="5 6">
    <name type="scientific">Pseudomonas guineae</name>
    <dbReference type="NCBI Taxonomy" id="425504"/>
    <lineage>
        <taxon>Bacteria</taxon>
        <taxon>Pseudomonadati</taxon>
        <taxon>Pseudomonadota</taxon>
        <taxon>Gammaproteobacteria</taxon>
        <taxon>Pseudomonadales</taxon>
        <taxon>Pseudomonadaceae</taxon>
        <taxon>Pseudomonas</taxon>
    </lineage>
</organism>
<dbReference type="InterPro" id="IPR036388">
    <property type="entry name" value="WH-like_DNA-bd_sf"/>
</dbReference>
<dbReference type="PANTHER" id="PTHR24567:SF74">
    <property type="entry name" value="HTH-TYPE TRANSCRIPTIONAL REGULATOR ARCR"/>
    <property type="match status" value="1"/>
</dbReference>
<keyword evidence="5" id="KW-0418">Kinase</keyword>
<gene>
    <name evidence="5" type="ORF">SAMN05216206_3651</name>
</gene>
<dbReference type="RefSeq" id="WP_090244550.1">
    <property type="nucleotide sequence ID" value="NZ_FOQL01000006.1"/>
</dbReference>
<evidence type="ECO:0000256" key="3">
    <source>
        <dbReference type="ARBA" id="ARBA00023163"/>
    </source>
</evidence>
<dbReference type="InterPro" id="IPR012318">
    <property type="entry name" value="HTH_CRP"/>
</dbReference>
<dbReference type="Gene3D" id="1.10.10.10">
    <property type="entry name" value="Winged helix-like DNA-binding domain superfamily/Winged helix DNA-binding domain"/>
    <property type="match status" value="1"/>
</dbReference>